<dbReference type="InterPro" id="IPR011611">
    <property type="entry name" value="PfkB_dom"/>
</dbReference>
<dbReference type="SUPFAM" id="SSF53613">
    <property type="entry name" value="Ribokinase-like"/>
    <property type="match status" value="1"/>
</dbReference>
<feature type="domain" description="Carbohydrate kinase PfkB" evidence="1">
    <location>
        <begin position="12"/>
        <end position="167"/>
    </location>
</feature>
<protein>
    <recommendedName>
        <fullName evidence="1">Carbohydrate kinase PfkB domain-containing protein</fullName>
    </recommendedName>
</protein>
<dbReference type="EMBL" id="BARW01015447">
    <property type="protein sequence ID" value="GAI94868.1"/>
    <property type="molecule type" value="Genomic_DNA"/>
</dbReference>
<proteinExistence type="predicted"/>
<name>X1SPJ7_9ZZZZ</name>
<dbReference type="Pfam" id="PF00294">
    <property type="entry name" value="PfkB"/>
    <property type="match status" value="1"/>
</dbReference>
<evidence type="ECO:0000313" key="2">
    <source>
        <dbReference type="EMBL" id="GAI94868.1"/>
    </source>
</evidence>
<feature type="non-terminal residue" evidence="2">
    <location>
        <position position="169"/>
    </location>
</feature>
<dbReference type="InterPro" id="IPR029056">
    <property type="entry name" value="Ribokinase-like"/>
</dbReference>
<dbReference type="GO" id="GO:0008443">
    <property type="term" value="F:phosphofructokinase activity"/>
    <property type="evidence" value="ECO:0007669"/>
    <property type="project" value="TreeGrafter"/>
</dbReference>
<dbReference type="AlphaFoldDB" id="X1SPJ7"/>
<dbReference type="Gene3D" id="3.40.1190.20">
    <property type="match status" value="1"/>
</dbReference>
<comment type="caution">
    <text evidence="2">The sequence shown here is derived from an EMBL/GenBank/DDBJ whole genome shotgun (WGS) entry which is preliminary data.</text>
</comment>
<dbReference type="PANTHER" id="PTHR46566">
    <property type="entry name" value="1-PHOSPHOFRUCTOKINASE-RELATED"/>
    <property type="match status" value="1"/>
</dbReference>
<organism evidence="2">
    <name type="scientific">marine sediment metagenome</name>
    <dbReference type="NCBI Taxonomy" id="412755"/>
    <lineage>
        <taxon>unclassified sequences</taxon>
        <taxon>metagenomes</taxon>
        <taxon>ecological metagenomes</taxon>
    </lineage>
</organism>
<dbReference type="GO" id="GO:0005829">
    <property type="term" value="C:cytosol"/>
    <property type="evidence" value="ECO:0007669"/>
    <property type="project" value="TreeGrafter"/>
</dbReference>
<gene>
    <name evidence="2" type="ORF">S12H4_27109</name>
</gene>
<accession>X1SPJ7</accession>
<evidence type="ECO:0000259" key="1">
    <source>
        <dbReference type="Pfam" id="PF00294"/>
    </source>
</evidence>
<sequence length="169" mass="18807">MIYTLTLNPALDRTLIVENLRFEDANRVKQELRYAGGKGIDVSRVINELGSESIALGFVGGYDGMELEGRLINEGINCDFVKIAEETRINVFIKKEKEGKRTSLHAKGPEISPSELATLYNKIKNLKPSPSWFVMSGSLPLGLSDNIYGQFTHLMRNKGIKVFLDSDGI</sequence>
<reference evidence="2" key="1">
    <citation type="journal article" date="2014" name="Front. Microbiol.">
        <title>High frequency of phylogenetically diverse reductive dehalogenase-homologous genes in deep subseafloor sedimentary metagenomes.</title>
        <authorList>
            <person name="Kawai M."/>
            <person name="Futagami T."/>
            <person name="Toyoda A."/>
            <person name="Takaki Y."/>
            <person name="Nishi S."/>
            <person name="Hori S."/>
            <person name="Arai W."/>
            <person name="Tsubouchi T."/>
            <person name="Morono Y."/>
            <person name="Uchiyama I."/>
            <person name="Ito T."/>
            <person name="Fujiyama A."/>
            <person name="Inagaki F."/>
            <person name="Takami H."/>
        </authorList>
    </citation>
    <scope>NUCLEOTIDE SEQUENCE</scope>
    <source>
        <strain evidence="2">Expedition CK06-06</strain>
    </source>
</reference>
<dbReference type="PANTHER" id="PTHR46566:SF2">
    <property type="entry name" value="ATP-DEPENDENT 6-PHOSPHOFRUCTOKINASE ISOZYME 2"/>
    <property type="match status" value="1"/>
</dbReference>